<dbReference type="Proteomes" id="UP000005012">
    <property type="component" value="Chromosome"/>
</dbReference>
<gene>
    <name evidence="1" type="ordered locus">S70_07810</name>
</gene>
<dbReference type="Pfam" id="PF20159">
    <property type="entry name" value="YidB"/>
    <property type="match status" value="1"/>
</dbReference>
<name>A0A140NKK1_PROSM</name>
<organism evidence="1 2">
    <name type="scientific">Providencia stuartii (strain MRSN 2154)</name>
    <dbReference type="NCBI Taxonomy" id="1157951"/>
    <lineage>
        <taxon>Bacteria</taxon>
        <taxon>Pseudomonadati</taxon>
        <taxon>Pseudomonadota</taxon>
        <taxon>Gammaproteobacteria</taxon>
        <taxon>Enterobacterales</taxon>
        <taxon>Morganellaceae</taxon>
        <taxon>Providencia</taxon>
    </lineage>
</organism>
<evidence type="ECO:0000313" key="1">
    <source>
        <dbReference type="EMBL" id="AFH93431.1"/>
    </source>
</evidence>
<dbReference type="OrthoDB" id="5957313at2"/>
<dbReference type="AlphaFoldDB" id="A0A140NKK1"/>
<dbReference type="InterPro" id="IPR027405">
    <property type="entry name" value="YidB-like"/>
</dbReference>
<evidence type="ECO:0008006" key="3">
    <source>
        <dbReference type="Google" id="ProtNLM"/>
    </source>
</evidence>
<dbReference type="InterPro" id="IPR045372">
    <property type="entry name" value="YidB"/>
</dbReference>
<dbReference type="EMBL" id="CP003488">
    <property type="protein sequence ID" value="AFH93431.1"/>
    <property type="molecule type" value="Genomic_DNA"/>
</dbReference>
<proteinExistence type="predicted"/>
<dbReference type="Gene3D" id="1.10.10.690">
    <property type="entry name" value="YidB-like"/>
    <property type="match status" value="1"/>
</dbReference>
<reference evidence="2" key="2">
    <citation type="submission" date="2012-04" db="EMBL/GenBank/DDBJ databases">
        <title>Complete genome sequence of Providencia stuartii clinical isolate MRSN 2154.</title>
        <authorList>
            <person name="Clifford R.J."/>
            <person name="Hang J."/>
            <person name="Riley M.C."/>
            <person name="Onmus-Leone F."/>
            <person name="Kuschner R.A."/>
            <person name="Lesho E.P."/>
            <person name="Waterman P.E."/>
        </authorList>
    </citation>
    <scope>NUCLEOTIDE SEQUENCE [LARGE SCALE GENOMIC DNA]</scope>
    <source>
        <strain evidence="2">MRSN 2154</strain>
    </source>
</reference>
<evidence type="ECO:0000313" key="2">
    <source>
        <dbReference type="Proteomes" id="UP000005012"/>
    </source>
</evidence>
<dbReference type="HOGENOM" id="CLU_084747_5_0_6"/>
<sequence>MGLFDQLITMVAGDKMSQFQSVIEWIDKQGGLAGVVDKFNQQGLGDIIQSWISNSENLPVSVNQLIQVFGNLDIQQLAQKVGIDPQETTELIAKYLPKLVNQATPEGVLPEHVDLSAVGMNMLKEKLFG</sequence>
<dbReference type="KEGG" id="psi:S70_07810"/>
<dbReference type="GeneID" id="93517770"/>
<reference evidence="1 2" key="1">
    <citation type="journal article" date="2012" name="J. Bacteriol.">
        <title>Complete Genome Sequence of Providencia stuartii Clinical Isolate MRSN 2154.</title>
        <authorList>
            <person name="Clifford R.J."/>
            <person name="Hang J."/>
            <person name="Riley M.C."/>
            <person name="Onmus-Leone F."/>
            <person name="Kuschner R.A."/>
            <person name="Lesho E.P."/>
            <person name="Waterman P.E."/>
        </authorList>
    </citation>
    <scope>NUCLEOTIDE SEQUENCE [LARGE SCALE GENOMIC DNA]</scope>
    <source>
        <strain evidence="1 2">MRSN 2154</strain>
    </source>
</reference>
<dbReference type="SUPFAM" id="SSF140804">
    <property type="entry name" value="YidB-like"/>
    <property type="match status" value="1"/>
</dbReference>
<dbReference type="RefSeq" id="WP_004924685.1">
    <property type="nucleotide sequence ID" value="NC_017731.1"/>
</dbReference>
<protein>
    <recommendedName>
        <fullName evidence="3">DUF937 domain-containing protein</fullName>
    </recommendedName>
</protein>
<dbReference type="PATRIC" id="fig|1157951.4.peg.1561"/>
<accession>A0A140NKK1</accession>